<dbReference type="AlphaFoldDB" id="A0A9D2PCZ4"/>
<dbReference type="HAMAP" id="MF_00652">
    <property type="entry name" value="UPF0246"/>
    <property type="match status" value="1"/>
</dbReference>
<comment type="caution">
    <text evidence="2">The sequence shown here is derived from an EMBL/GenBank/DDBJ whole genome shotgun (WGS) entry which is preliminary data.</text>
</comment>
<dbReference type="PANTHER" id="PTHR30283:SF4">
    <property type="entry name" value="PEROXIDE STRESS RESISTANCE PROTEIN YAAA"/>
    <property type="match status" value="1"/>
</dbReference>
<proteinExistence type="inferred from homology"/>
<reference evidence="2" key="1">
    <citation type="journal article" date="2021" name="PeerJ">
        <title>Extensive microbial diversity within the chicken gut microbiome revealed by metagenomics and culture.</title>
        <authorList>
            <person name="Gilroy R."/>
            <person name="Ravi A."/>
            <person name="Getino M."/>
            <person name="Pursley I."/>
            <person name="Horton D.L."/>
            <person name="Alikhan N.F."/>
            <person name="Baker D."/>
            <person name="Gharbi K."/>
            <person name="Hall N."/>
            <person name="Watson M."/>
            <person name="Adriaenssens E.M."/>
            <person name="Foster-Nyarko E."/>
            <person name="Jarju S."/>
            <person name="Secka A."/>
            <person name="Antonio M."/>
            <person name="Oren A."/>
            <person name="Chaudhuri R.R."/>
            <person name="La Ragione R."/>
            <person name="Hildebrand F."/>
            <person name="Pallen M.J."/>
        </authorList>
    </citation>
    <scope>NUCLEOTIDE SEQUENCE</scope>
    <source>
        <strain evidence="2">CHK183-5548</strain>
    </source>
</reference>
<protein>
    <recommendedName>
        <fullName evidence="1">UPF0246 protein IAA04_07745</fullName>
    </recommendedName>
</protein>
<evidence type="ECO:0000313" key="2">
    <source>
        <dbReference type="EMBL" id="HJC47929.1"/>
    </source>
</evidence>
<evidence type="ECO:0000313" key="3">
    <source>
        <dbReference type="Proteomes" id="UP000823883"/>
    </source>
</evidence>
<dbReference type="InterPro" id="IPR005583">
    <property type="entry name" value="YaaA"/>
</dbReference>
<organism evidence="2 3">
    <name type="scientific">Candidatus Lachnoclostridium pullistercoris</name>
    <dbReference type="NCBI Taxonomy" id="2838632"/>
    <lineage>
        <taxon>Bacteria</taxon>
        <taxon>Bacillati</taxon>
        <taxon>Bacillota</taxon>
        <taxon>Clostridia</taxon>
        <taxon>Lachnospirales</taxon>
        <taxon>Lachnospiraceae</taxon>
    </lineage>
</organism>
<evidence type="ECO:0000256" key="1">
    <source>
        <dbReference type="HAMAP-Rule" id="MF_00652"/>
    </source>
</evidence>
<comment type="similarity">
    <text evidence="1">Belongs to the UPF0246 family.</text>
</comment>
<sequence length="260" mass="29808">MKIIISPAKNMQAETDLFEAAGTPAFLERAEHIRDILKEYGREELKALYQANDKITELNWKRLQTMDLRKNLTPAVLAYAGLQYQSMAPRVFTDSQWDYVREHLFILSGFYGILGAGDGVVPYRLEMQTKLSVDGSRDLYDYWGDAIYQKLTEGEERPLIINLASKEYSRAVEPWLSSRDRFVTCVFGEEAQDKNGRPKVKVKATQAKMARGSMVRYLAEIHGETVEDVKGFREEGYRFREELSGESELVFSRKPPLKTG</sequence>
<name>A0A9D2PCZ4_9FIRM</name>
<accession>A0A9D2PCZ4</accession>
<dbReference type="PANTHER" id="PTHR30283">
    <property type="entry name" value="PEROXIDE STRESS RESPONSE PROTEIN YAAA"/>
    <property type="match status" value="1"/>
</dbReference>
<dbReference type="Pfam" id="PF03883">
    <property type="entry name" value="H2O2_YaaD"/>
    <property type="match status" value="1"/>
</dbReference>
<dbReference type="GO" id="GO:0005829">
    <property type="term" value="C:cytosol"/>
    <property type="evidence" value="ECO:0007669"/>
    <property type="project" value="TreeGrafter"/>
</dbReference>
<reference evidence="2" key="2">
    <citation type="submission" date="2021-04" db="EMBL/GenBank/DDBJ databases">
        <authorList>
            <person name="Gilroy R."/>
        </authorList>
    </citation>
    <scope>NUCLEOTIDE SEQUENCE</scope>
    <source>
        <strain evidence="2">CHK183-5548</strain>
    </source>
</reference>
<dbReference type="Proteomes" id="UP000823883">
    <property type="component" value="Unassembled WGS sequence"/>
</dbReference>
<dbReference type="GO" id="GO:0033194">
    <property type="term" value="P:response to hydroperoxide"/>
    <property type="evidence" value="ECO:0007669"/>
    <property type="project" value="TreeGrafter"/>
</dbReference>
<gene>
    <name evidence="2" type="primary">yaaA</name>
    <name evidence="2" type="ORF">IAA04_07745</name>
</gene>
<dbReference type="NCBIfam" id="NF002543">
    <property type="entry name" value="PRK02101.1-4"/>
    <property type="match status" value="1"/>
</dbReference>
<dbReference type="EMBL" id="DWWL01000048">
    <property type="protein sequence ID" value="HJC47929.1"/>
    <property type="molecule type" value="Genomic_DNA"/>
</dbReference>